<evidence type="ECO:0000256" key="1">
    <source>
        <dbReference type="SAM" id="MobiDB-lite"/>
    </source>
</evidence>
<evidence type="ECO:0000313" key="3">
    <source>
        <dbReference type="Proteomes" id="UP000479710"/>
    </source>
</evidence>
<name>A0A6G1DS78_9ORYZ</name>
<protein>
    <submittedName>
        <fullName evidence="2">Uncharacterized protein</fullName>
    </submittedName>
</protein>
<evidence type="ECO:0000313" key="2">
    <source>
        <dbReference type="EMBL" id="KAF0915276.1"/>
    </source>
</evidence>
<proteinExistence type="predicted"/>
<dbReference type="Proteomes" id="UP000479710">
    <property type="component" value="Unassembled WGS sequence"/>
</dbReference>
<dbReference type="AlphaFoldDB" id="A0A6G1DS78"/>
<dbReference type="EMBL" id="SPHZ02000006">
    <property type="protein sequence ID" value="KAF0915276.1"/>
    <property type="molecule type" value="Genomic_DNA"/>
</dbReference>
<feature type="compositionally biased region" description="Gly residues" evidence="1">
    <location>
        <begin position="159"/>
        <end position="172"/>
    </location>
</feature>
<keyword evidence="3" id="KW-1185">Reference proteome</keyword>
<accession>A0A6G1DS78</accession>
<reference evidence="2 3" key="1">
    <citation type="submission" date="2019-11" db="EMBL/GenBank/DDBJ databases">
        <title>Whole genome sequence of Oryza granulata.</title>
        <authorList>
            <person name="Li W."/>
        </authorList>
    </citation>
    <scope>NUCLEOTIDE SEQUENCE [LARGE SCALE GENOMIC DNA]</scope>
    <source>
        <strain evidence="3">cv. Menghai</strain>
        <tissue evidence="2">Leaf</tissue>
    </source>
</reference>
<feature type="region of interest" description="Disordered" evidence="1">
    <location>
        <begin position="147"/>
        <end position="172"/>
    </location>
</feature>
<gene>
    <name evidence="2" type="ORF">E2562_035221</name>
</gene>
<comment type="caution">
    <text evidence="2">The sequence shown here is derived from an EMBL/GenBank/DDBJ whole genome shotgun (WGS) entry which is preliminary data.</text>
</comment>
<sequence>MAPGPACLREEGGAAVAVGPDLEQGEGAAAKSACRTWRLERDVAAAADRGGEKVRQLGKEERWRSGDGVELHYHHRGHSASTWTSASPPRMLSLRGLPLPRPPPKAWDICPAPSPLPPQAARPLLVKAAPPPLWLGPRSAELLEETPALRGLRRRPSGGIAGGGGDTGRLTK</sequence>
<organism evidence="2 3">
    <name type="scientific">Oryza meyeriana var. granulata</name>
    <dbReference type="NCBI Taxonomy" id="110450"/>
    <lineage>
        <taxon>Eukaryota</taxon>
        <taxon>Viridiplantae</taxon>
        <taxon>Streptophyta</taxon>
        <taxon>Embryophyta</taxon>
        <taxon>Tracheophyta</taxon>
        <taxon>Spermatophyta</taxon>
        <taxon>Magnoliopsida</taxon>
        <taxon>Liliopsida</taxon>
        <taxon>Poales</taxon>
        <taxon>Poaceae</taxon>
        <taxon>BOP clade</taxon>
        <taxon>Oryzoideae</taxon>
        <taxon>Oryzeae</taxon>
        <taxon>Oryzinae</taxon>
        <taxon>Oryza</taxon>
        <taxon>Oryza meyeriana</taxon>
    </lineage>
</organism>